<name>G5JZI3_9STRE</name>
<dbReference type="InterPro" id="IPR037274">
    <property type="entry name" value="Znf_CHY_sf"/>
</dbReference>
<comment type="caution">
    <text evidence="5">The sequence shown here is derived from an EMBL/GenBank/DDBJ whole genome shotgun (WGS) entry which is preliminary data.</text>
</comment>
<evidence type="ECO:0000256" key="1">
    <source>
        <dbReference type="ARBA" id="ARBA00022723"/>
    </source>
</evidence>
<gene>
    <name evidence="5" type="ORF">STRIC_0694</name>
</gene>
<protein>
    <submittedName>
        <fullName evidence="5">CHY zinc finger</fullName>
    </submittedName>
</protein>
<keyword evidence="3" id="KW-0862">Zinc</keyword>
<dbReference type="InterPro" id="IPR016694">
    <property type="entry name" value="UCP017292"/>
</dbReference>
<evidence type="ECO:0000313" key="5">
    <source>
        <dbReference type="EMBL" id="EHI70737.1"/>
    </source>
</evidence>
<accession>G5JZI3</accession>
<dbReference type="STRING" id="764299.STRIC_0694"/>
<dbReference type="GO" id="GO:0008270">
    <property type="term" value="F:zinc ion binding"/>
    <property type="evidence" value="ECO:0007669"/>
    <property type="project" value="UniProtKB-KW"/>
</dbReference>
<keyword evidence="2" id="KW-0863">Zinc-finger</keyword>
<dbReference type="AlphaFoldDB" id="G5JZI3"/>
<evidence type="ECO:0000259" key="4">
    <source>
        <dbReference type="PROSITE" id="PS51266"/>
    </source>
</evidence>
<dbReference type="Pfam" id="PF05495">
    <property type="entry name" value="zf-CHY"/>
    <property type="match status" value="1"/>
</dbReference>
<dbReference type="eggNOG" id="COG4357">
    <property type="taxonomic scope" value="Bacteria"/>
</dbReference>
<organism evidence="5 6">
    <name type="scientific">Streptococcus ictaluri 707-05</name>
    <dbReference type="NCBI Taxonomy" id="764299"/>
    <lineage>
        <taxon>Bacteria</taxon>
        <taxon>Bacillati</taxon>
        <taxon>Bacillota</taxon>
        <taxon>Bacilli</taxon>
        <taxon>Lactobacillales</taxon>
        <taxon>Streptococcaceae</taxon>
        <taxon>Streptococcus</taxon>
    </lineage>
</organism>
<sequence length="102" mass="11901">MTDCYGIDLDPEYRCIHYHSVLDIVGLKCATCQHYYACYQCHDSLEDHAFQATSLKEAYPVICGHCRRLLSRSEYDIGHCPFCLSPFNPACRRHKTIYFLEE</sequence>
<dbReference type="PROSITE" id="PS51266">
    <property type="entry name" value="ZF_CHY"/>
    <property type="match status" value="1"/>
</dbReference>
<dbReference type="OrthoDB" id="882119at2"/>
<evidence type="ECO:0000256" key="3">
    <source>
        <dbReference type="ARBA" id="ARBA00022833"/>
    </source>
</evidence>
<dbReference type="Proteomes" id="UP000003330">
    <property type="component" value="Unassembled WGS sequence"/>
</dbReference>
<dbReference type="RefSeq" id="WP_008086987.1">
    <property type="nucleotide sequence ID" value="NZ_AEUX02000001.1"/>
</dbReference>
<evidence type="ECO:0000313" key="6">
    <source>
        <dbReference type="Proteomes" id="UP000003330"/>
    </source>
</evidence>
<proteinExistence type="predicted"/>
<feature type="domain" description="CHY-type" evidence="4">
    <location>
        <begin position="8"/>
        <end position="85"/>
    </location>
</feature>
<dbReference type="EMBL" id="AEUX02000001">
    <property type="protein sequence ID" value="EHI70737.1"/>
    <property type="molecule type" value="Genomic_DNA"/>
</dbReference>
<dbReference type="InterPro" id="IPR008913">
    <property type="entry name" value="Znf_CHY"/>
</dbReference>
<keyword evidence="6" id="KW-1185">Reference proteome</keyword>
<evidence type="ECO:0000256" key="2">
    <source>
        <dbReference type="ARBA" id="ARBA00022771"/>
    </source>
</evidence>
<dbReference type="SUPFAM" id="SSF161219">
    <property type="entry name" value="CHY zinc finger-like"/>
    <property type="match status" value="1"/>
</dbReference>
<keyword evidence="1" id="KW-0479">Metal-binding</keyword>
<dbReference type="PIRSF" id="PIRSF017292">
    <property type="entry name" value="UCP017292_Znf_CHY"/>
    <property type="match status" value="1"/>
</dbReference>
<reference evidence="5 6" key="1">
    <citation type="journal article" date="2014" name="Int. J. Syst. Evol. Microbiol.">
        <title>Phylogenomics and the dynamic genome evolution of the genus Streptococcus.</title>
        <authorList>
            <consortium name="The Broad Institute Genome Sequencing Platform"/>
            <person name="Richards V.P."/>
            <person name="Palmer S.R."/>
            <person name="Pavinski Bitar P.D."/>
            <person name="Qin X."/>
            <person name="Weinstock G.M."/>
            <person name="Highlander S.K."/>
            <person name="Town C.D."/>
            <person name="Burne R.A."/>
            <person name="Stanhope M.J."/>
        </authorList>
    </citation>
    <scope>NUCLEOTIDE SEQUENCE [LARGE SCALE GENOMIC DNA]</scope>
    <source>
        <strain evidence="5 6">707-05</strain>
    </source>
</reference>